<dbReference type="SUPFAM" id="SSF52540">
    <property type="entry name" value="P-loop containing nucleoside triphosphate hydrolases"/>
    <property type="match status" value="1"/>
</dbReference>
<keyword evidence="5" id="KW-0808">Transferase</keyword>
<dbReference type="PROSITE" id="PS51219">
    <property type="entry name" value="DPCK"/>
    <property type="match status" value="1"/>
</dbReference>
<sequence>MPYIIALTGGICSGKNTVSEIFFKISNKTISIIDTDLISKKITAPGSAVLCTIRKHFGPEVLLPNGSLNRFFLKKKFF</sequence>
<dbReference type="EMBL" id="CP097762">
    <property type="protein sequence ID" value="URJ25230.1"/>
    <property type="molecule type" value="Genomic_DNA"/>
</dbReference>
<gene>
    <name evidence="5" type="ORF">M9405_00650</name>
</gene>
<dbReference type="Pfam" id="PF01121">
    <property type="entry name" value="CoaE"/>
    <property type="match status" value="1"/>
</dbReference>
<keyword evidence="4" id="KW-0173">Coenzyme A biosynthesis</keyword>
<evidence type="ECO:0000313" key="6">
    <source>
        <dbReference type="Proteomes" id="UP001056834"/>
    </source>
</evidence>
<keyword evidence="2" id="KW-0547">Nucleotide-binding</keyword>
<keyword evidence="5" id="KW-0418">Kinase</keyword>
<dbReference type="EC" id="2.7.1.24" evidence="5"/>
<evidence type="ECO:0000256" key="2">
    <source>
        <dbReference type="ARBA" id="ARBA00022741"/>
    </source>
</evidence>
<name>A0ABY4SW60_9ENTR</name>
<reference evidence="5" key="1">
    <citation type="submission" date="2022-05" db="EMBL/GenBank/DDBJ databases">
        <title>Impact of host demography and evolutionary history on endosymbiont molecular evolution: a test in carpenter ants (Genus Camponotus) and their Blochmannia endosymbionts.</title>
        <authorList>
            <person name="Manthey J.D."/>
            <person name="Giron J.C."/>
            <person name="Hruska J.P."/>
        </authorList>
    </citation>
    <scope>NUCLEOTIDE SEQUENCE</scope>
    <source>
        <strain evidence="5">C-006</strain>
    </source>
</reference>
<evidence type="ECO:0000256" key="4">
    <source>
        <dbReference type="ARBA" id="ARBA00022993"/>
    </source>
</evidence>
<proteinExistence type="inferred from homology"/>
<evidence type="ECO:0000256" key="1">
    <source>
        <dbReference type="ARBA" id="ARBA00009018"/>
    </source>
</evidence>
<evidence type="ECO:0000256" key="3">
    <source>
        <dbReference type="ARBA" id="ARBA00022840"/>
    </source>
</evidence>
<dbReference type="InterPro" id="IPR027417">
    <property type="entry name" value="P-loop_NTPase"/>
</dbReference>
<organism evidence="5 6">
    <name type="scientific">Candidatus Blochmannia ocreatus</name>
    <name type="common">nom. nud.</name>
    <dbReference type="NCBI Taxonomy" id="251538"/>
    <lineage>
        <taxon>Bacteria</taxon>
        <taxon>Pseudomonadati</taxon>
        <taxon>Pseudomonadota</taxon>
        <taxon>Gammaproteobacteria</taxon>
        <taxon>Enterobacterales</taxon>
        <taxon>Enterobacteriaceae</taxon>
        <taxon>ant endosymbionts</taxon>
        <taxon>Candidatus Blochmanniella</taxon>
    </lineage>
</organism>
<dbReference type="Proteomes" id="UP001056834">
    <property type="component" value="Chromosome"/>
</dbReference>
<protein>
    <submittedName>
        <fullName evidence="5">Dephospho-CoA kinase</fullName>
        <ecNumber evidence="5">2.7.1.24</ecNumber>
    </submittedName>
</protein>
<dbReference type="GO" id="GO:0004140">
    <property type="term" value="F:dephospho-CoA kinase activity"/>
    <property type="evidence" value="ECO:0007669"/>
    <property type="project" value="UniProtKB-EC"/>
</dbReference>
<dbReference type="InterPro" id="IPR001977">
    <property type="entry name" value="Depp_CoAkinase"/>
</dbReference>
<dbReference type="Gene3D" id="3.40.50.300">
    <property type="entry name" value="P-loop containing nucleotide triphosphate hydrolases"/>
    <property type="match status" value="1"/>
</dbReference>
<evidence type="ECO:0000313" key="5">
    <source>
        <dbReference type="EMBL" id="URJ25230.1"/>
    </source>
</evidence>
<keyword evidence="6" id="KW-1185">Reference proteome</keyword>
<accession>A0ABY4SW60</accession>
<keyword evidence="3" id="KW-0067">ATP-binding</keyword>
<comment type="similarity">
    <text evidence="1">Belongs to the CoaE family.</text>
</comment>
<dbReference type="CDD" id="cd02022">
    <property type="entry name" value="DPCK"/>
    <property type="match status" value="1"/>
</dbReference>